<dbReference type="PANTHER" id="PTHR11481">
    <property type="entry name" value="IMMUNOGLOBULIN FC RECEPTOR"/>
    <property type="match status" value="1"/>
</dbReference>
<keyword evidence="3" id="KW-0472">Membrane</keyword>
<keyword evidence="3" id="KW-1133">Transmembrane helix</keyword>
<dbReference type="Pfam" id="PF13895">
    <property type="entry name" value="Ig_2"/>
    <property type="match status" value="1"/>
</dbReference>
<reference evidence="6" key="3">
    <citation type="submission" date="2025-09" db="UniProtKB">
        <authorList>
            <consortium name="Ensembl"/>
        </authorList>
    </citation>
    <scope>IDENTIFICATION</scope>
</reference>
<reference evidence="6" key="2">
    <citation type="submission" date="2025-08" db="UniProtKB">
        <authorList>
            <consortium name="Ensembl"/>
        </authorList>
    </citation>
    <scope>IDENTIFICATION</scope>
</reference>
<keyword evidence="2" id="KW-1015">Disulfide bond</keyword>
<feature type="domain" description="Ig-like" evidence="5">
    <location>
        <begin position="207"/>
        <end position="295"/>
    </location>
</feature>
<dbReference type="InterPro" id="IPR050488">
    <property type="entry name" value="Ig_Fc_receptor"/>
</dbReference>
<dbReference type="GO" id="GO:0007166">
    <property type="term" value="P:cell surface receptor signaling pathway"/>
    <property type="evidence" value="ECO:0007669"/>
    <property type="project" value="TreeGrafter"/>
</dbReference>
<feature type="transmembrane region" description="Helical" evidence="3">
    <location>
        <begin position="953"/>
        <end position="975"/>
    </location>
</feature>
<protein>
    <recommendedName>
        <fullName evidence="5">Ig-like domain-containing protein</fullName>
    </recommendedName>
</protein>
<feature type="domain" description="Ig-like" evidence="5">
    <location>
        <begin position="585"/>
        <end position="680"/>
    </location>
</feature>
<feature type="signal peptide" evidence="4">
    <location>
        <begin position="1"/>
        <end position="20"/>
    </location>
</feature>
<evidence type="ECO:0000256" key="1">
    <source>
        <dbReference type="ARBA" id="ARBA00022729"/>
    </source>
</evidence>
<dbReference type="GO" id="GO:0006955">
    <property type="term" value="P:immune response"/>
    <property type="evidence" value="ECO:0007669"/>
    <property type="project" value="TreeGrafter"/>
</dbReference>
<dbReference type="AlphaFoldDB" id="A0A671URB3"/>
<evidence type="ECO:0000313" key="6">
    <source>
        <dbReference type="Ensembl" id="ENSSAUP00010016479.1"/>
    </source>
</evidence>
<evidence type="ECO:0000256" key="2">
    <source>
        <dbReference type="ARBA" id="ARBA00023157"/>
    </source>
</evidence>
<dbReference type="InterPro" id="IPR003598">
    <property type="entry name" value="Ig_sub2"/>
</dbReference>
<evidence type="ECO:0000259" key="5">
    <source>
        <dbReference type="PROSITE" id="PS50835"/>
    </source>
</evidence>
<dbReference type="Gene3D" id="2.60.40.10">
    <property type="entry name" value="Immunoglobulins"/>
    <property type="match status" value="9"/>
</dbReference>
<reference evidence="6" key="1">
    <citation type="submission" date="2021-04" db="EMBL/GenBank/DDBJ databases">
        <authorList>
            <consortium name="Wellcome Sanger Institute Data Sharing"/>
        </authorList>
    </citation>
    <scope>NUCLEOTIDE SEQUENCE [LARGE SCALE GENOMIC DNA]</scope>
</reference>
<dbReference type="SMART" id="SM00409">
    <property type="entry name" value="IG"/>
    <property type="match status" value="7"/>
</dbReference>
<organism evidence="6 7">
    <name type="scientific">Sparus aurata</name>
    <name type="common">Gilthead sea bream</name>
    <dbReference type="NCBI Taxonomy" id="8175"/>
    <lineage>
        <taxon>Eukaryota</taxon>
        <taxon>Metazoa</taxon>
        <taxon>Chordata</taxon>
        <taxon>Craniata</taxon>
        <taxon>Vertebrata</taxon>
        <taxon>Euteleostomi</taxon>
        <taxon>Actinopterygii</taxon>
        <taxon>Neopterygii</taxon>
        <taxon>Teleostei</taxon>
        <taxon>Neoteleostei</taxon>
        <taxon>Acanthomorphata</taxon>
        <taxon>Eupercaria</taxon>
        <taxon>Spariformes</taxon>
        <taxon>Sparidae</taxon>
        <taxon>Sparus</taxon>
    </lineage>
</organism>
<feature type="domain" description="Ig-like" evidence="5">
    <location>
        <begin position="26"/>
        <end position="109"/>
    </location>
</feature>
<dbReference type="Proteomes" id="UP000472265">
    <property type="component" value="Chromosome 10"/>
</dbReference>
<evidence type="ECO:0000256" key="4">
    <source>
        <dbReference type="SAM" id="SignalP"/>
    </source>
</evidence>
<dbReference type="OMA" id="INITAHY"/>
<feature type="domain" description="Ig-like" evidence="5">
    <location>
        <begin position="506"/>
        <end position="570"/>
    </location>
</feature>
<dbReference type="InterPro" id="IPR003599">
    <property type="entry name" value="Ig_sub"/>
</dbReference>
<sequence>MSHTLFCVLPLFLLNTLLYCEHTRDAELTLTPNSSYLFNGEFVTFICDMREGLDTDWQYRINRNGQHIFSFNTNNAHSLQLTPDLSGDYQCIGHHKSSTEFNKQSNNVTLSVSAHRPRPTLRADRTAIPVGGAVTLICSVEGSTGWKYEWFRRTSDSDEEMVLADGKGMENLISVAQAGIYWCRGRRGNPVFFTEQSDVSRIEITLPNRISVTLQHNWTQIFSGEAFAVICQMEGGGDTEWEYEWRTTSPNTPPEHSEYRISHASVSHSGQYWCKGRNDLYSSTNWSVALPLRVSPNKPRPTVRANRQTIPVDGDETLICSVEDPAEWKYYWFRRASVFSESQLIRDGEPNSDISISQGGIYSCKGGRGNPVFFTEDSDVVTIEKRVSDKAVVSLQPNWPLIFGGEMITVRCDIHRYSELEYFKMDYIDLELEYENAEWEYENTEWEYEWSSPNSDTVPTSDEYRIRSATVSNSGNYRCMGKLRQDLYSSTEWSDVITLTVSSNRPKANLSADNRAFSVGGSVTLTCFVNPSTPGWEYFWYRGEKTSEPLTSQLSAGPIRVSEEGVYRCRGGRGEPVYYTEYSDPITIYTIVTNKAVLTLQPNWSEIYSGETITLQCEIQGGYTEWEYEWTTTSSHQPQNVNEYLITSASLSDSENYWCKGRMRGAQQNSTRWSNSLKLTVSDTPEPVLTVSPSWLSAGASVTLKCEVEHPSAGWRFYWYKTVPDPSDNSYSYELLPGSSSGTKQDSYIVHGQTHTAGYVCRAGRGDPVYYTDYSQPKFVWSADFHSLASLTVSPDRAQHFTSDSVSLSCEGNSTEWRVKRLSPDDRYLSDCTTWGTMNETTCNMDGWQSDAVYWCESGSGKFSNAVNITTGFVILVSPVHPVTEGDYVTLGCNLGTEKLLSNVTFYKNNKLIRNNYSAESDEGFYRCEYSGVVSPESWMSVKSFNSPIPVSLIIGLVVGILLIVPLPLLLLCWYRKSKDTCCHRLIRCQGTNQSSATIHTVNQDENQQQVYSSLLHGDVCVYETISGAGNTGSGEQSDEYRHVTSQIQLKGLGKMGMRDDSAESSDYSIINPDSTGTNIIFTRYIYLKDSFAF</sequence>
<dbReference type="InterPro" id="IPR036179">
    <property type="entry name" value="Ig-like_dom_sf"/>
</dbReference>
<dbReference type="GO" id="GO:0004888">
    <property type="term" value="F:transmembrane signaling receptor activity"/>
    <property type="evidence" value="ECO:0007669"/>
    <property type="project" value="TreeGrafter"/>
</dbReference>
<dbReference type="Ensembl" id="ENSSAUT00010017446.1">
    <property type="protein sequence ID" value="ENSSAUP00010016479.1"/>
    <property type="gene ID" value="ENSSAUG00010007591.1"/>
</dbReference>
<evidence type="ECO:0000256" key="3">
    <source>
        <dbReference type="SAM" id="Phobius"/>
    </source>
</evidence>
<accession>A0A671URB3</accession>
<dbReference type="PANTHER" id="PTHR11481:SF64">
    <property type="entry name" value="FC RECEPTOR-LIKE PROTEIN 4"/>
    <property type="match status" value="1"/>
</dbReference>
<dbReference type="InParanoid" id="A0A671URB3"/>
<dbReference type="PROSITE" id="PS50835">
    <property type="entry name" value="IG_LIKE"/>
    <property type="match status" value="7"/>
</dbReference>
<keyword evidence="1 4" id="KW-0732">Signal</keyword>
<dbReference type="SUPFAM" id="SSF48726">
    <property type="entry name" value="Immunoglobulin"/>
    <property type="match status" value="7"/>
</dbReference>
<dbReference type="Pfam" id="PF13927">
    <property type="entry name" value="Ig_3"/>
    <property type="match status" value="1"/>
</dbReference>
<dbReference type="SMART" id="SM00408">
    <property type="entry name" value="IGc2"/>
    <property type="match status" value="4"/>
</dbReference>
<evidence type="ECO:0000313" key="7">
    <source>
        <dbReference type="Proteomes" id="UP000472265"/>
    </source>
</evidence>
<keyword evidence="3" id="KW-0812">Transmembrane</keyword>
<dbReference type="GeneTree" id="ENSGT00940000162700"/>
<proteinExistence type="predicted"/>
<feature type="chain" id="PRO_5025377873" description="Ig-like domain-containing protein" evidence="4">
    <location>
        <begin position="21"/>
        <end position="1094"/>
    </location>
</feature>
<dbReference type="InterPro" id="IPR013783">
    <property type="entry name" value="Ig-like_fold"/>
</dbReference>
<feature type="domain" description="Ig-like" evidence="5">
    <location>
        <begin position="117"/>
        <end position="200"/>
    </location>
</feature>
<keyword evidence="7" id="KW-1185">Reference proteome</keyword>
<dbReference type="InterPro" id="IPR007110">
    <property type="entry name" value="Ig-like_dom"/>
</dbReference>
<feature type="domain" description="Ig-like" evidence="5">
    <location>
        <begin position="685"/>
        <end position="763"/>
    </location>
</feature>
<name>A0A671URB3_SPAAU</name>
<feature type="domain" description="Ig-like" evidence="5">
    <location>
        <begin position="299"/>
        <end position="388"/>
    </location>
</feature>
<dbReference type="GO" id="GO:0009897">
    <property type="term" value="C:external side of plasma membrane"/>
    <property type="evidence" value="ECO:0007669"/>
    <property type="project" value="TreeGrafter"/>
</dbReference>